<keyword evidence="4" id="KW-0418">Kinase</keyword>
<dbReference type="Pfam" id="PF00069">
    <property type="entry name" value="Pkinase"/>
    <property type="match status" value="1"/>
</dbReference>
<dbReference type="SUPFAM" id="SSF56112">
    <property type="entry name" value="Protein kinase-like (PK-like)"/>
    <property type="match status" value="1"/>
</dbReference>
<dbReference type="PANTHER" id="PTHR24346">
    <property type="entry name" value="MAP/MICROTUBULE AFFINITY-REGULATING KINASE"/>
    <property type="match status" value="1"/>
</dbReference>
<evidence type="ECO:0000313" key="4">
    <source>
        <dbReference type="EMBL" id="EER40893.1"/>
    </source>
</evidence>
<keyword evidence="1" id="KW-0547">Nucleotide-binding</keyword>
<dbReference type="GO" id="GO:0005524">
    <property type="term" value="F:ATP binding"/>
    <property type="evidence" value="ECO:0007669"/>
    <property type="project" value="UniProtKB-KW"/>
</dbReference>
<dbReference type="InterPro" id="IPR011009">
    <property type="entry name" value="Kinase-like_dom_sf"/>
</dbReference>
<dbReference type="Gene3D" id="1.10.510.10">
    <property type="entry name" value="Transferase(Phosphotransferase) domain 1"/>
    <property type="match status" value="1"/>
</dbReference>
<keyword evidence="2" id="KW-0067">ATP-binding</keyword>
<dbReference type="OrthoDB" id="1668230at2759"/>
<evidence type="ECO:0000313" key="5">
    <source>
        <dbReference type="Proteomes" id="UP000002624"/>
    </source>
</evidence>
<gene>
    <name evidence="4" type="ORF">HCDG_04539</name>
</gene>
<dbReference type="GO" id="GO:0005737">
    <property type="term" value="C:cytoplasm"/>
    <property type="evidence" value="ECO:0007669"/>
    <property type="project" value="TreeGrafter"/>
</dbReference>
<dbReference type="Proteomes" id="UP000002624">
    <property type="component" value="Unassembled WGS sequence"/>
</dbReference>
<dbReference type="PROSITE" id="PS50011">
    <property type="entry name" value="PROTEIN_KINASE_DOM"/>
    <property type="match status" value="1"/>
</dbReference>
<dbReference type="AlphaFoldDB" id="C6HF16"/>
<accession>C6HF16</accession>
<dbReference type="PANTHER" id="PTHR24346:SF75">
    <property type="entry name" value="AURORA KINASE"/>
    <property type="match status" value="1"/>
</dbReference>
<dbReference type="OMA" id="DLHASNC"/>
<dbReference type="VEuPathDB" id="FungiDB:HCDG_04539"/>
<organism evidence="4 5">
    <name type="scientific">Ajellomyces capsulatus (strain H143)</name>
    <name type="common">Darling's disease fungus</name>
    <name type="synonym">Histoplasma capsulatum</name>
    <dbReference type="NCBI Taxonomy" id="544712"/>
    <lineage>
        <taxon>Eukaryota</taxon>
        <taxon>Fungi</taxon>
        <taxon>Dikarya</taxon>
        <taxon>Ascomycota</taxon>
        <taxon>Pezizomycotina</taxon>
        <taxon>Eurotiomycetes</taxon>
        <taxon>Eurotiomycetidae</taxon>
        <taxon>Onygenales</taxon>
        <taxon>Ajellomycetaceae</taxon>
        <taxon>Histoplasma</taxon>
    </lineage>
</organism>
<evidence type="ECO:0000259" key="3">
    <source>
        <dbReference type="PROSITE" id="PS50011"/>
    </source>
</evidence>
<name>C6HF16_AJECH</name>
<keyword evidence="4" id="KW-0808">Transferase</keyword>
<dbReference type="STRING" id="544712.C6HF16"/>
<feature type="domain" description="Protein kinase" evidence="3">
    <location>
        <begin position="10"/>
        <end position="352"/>
    </location>
</feature>
<dbReference type="HOGENOM" id="CLU_696328_0_0_1"/>
<sequence length="396" mass="46126">MRSTDPQLNWLEQEELGDLGRSELIPGQSDFATSGYQTTNCMERMLRTEEVDEMSPGDHPLLHYDHDHYHARHLPSNYCGENCSSRPKSWEEMEEHPLLKDIAFYKRLNERQDRCPNIVDCFVMLPDHLFLSYCANNAIIWRFHERQEREDDHILGRLIRVKDYEDPALIARWIQQLTSALEYVEEMGFCHNDLNTTNCLLDGNFKLKLTDFGRAATIGQFLEYTSAPWAIRLTAGPLKSTYGLCSARTEQFAVGSILYFMVYGHKPYEDINLDGPELEHRFAEMKFPELNRHKIFDGLIFGCWYNVYPTMALVAYDFKRKTKDIASIIEYETIDRTKEEKTGEALIQKGILGPELTLRFQPLWRKYLHAASKNPVLALALIDNPLEPNFAYSDRY</sequence>
<protein>
    <submittedName>
        <fullName evidence="4">Protein kinase</fullName>
    </submittedName>
</protein>
<dbReference type="SMART" id="SM00220">
    <property type="entry name" value="S_TKc"/>
    <property type="match status" value="1"/>
</dbReference>
<reference evidence="5" key="1">
    <citation type="submission" date="2009-05" db="EMBL/GenBank/DDBJ databases">
        <title>The genome sequence of Ajellomyces capsulatus strain H143.</title>
        <authorList>
            <person name="Champion M."/>
            <person name="Cuomo C.A."/>
            <person name="Ma L.-J."/>
            <person name="Henn M.R."/>
            <person name="Sil A."/>
            <person name="Goldman B."/>
            <person name="Young S.K."/>
            <person name="Kodira C.D."/>
            <person name="Zeng Q."/>
            <person name="Koehrsen M."/>
            <person name="Alvarado L."/>
            <person name="Berlin A.M."/>
            <person name="Borenstein D."/>
            <person name="Chen Z."/>
            <person name="Engels R."/>
            <person name="Freedman E."/>
            <person name="Gellesch M."/>
            <person name="Goldberg J."/>
            <person name="Griggs A."/>
            <person name="Gujja S."/>
            <person name="Heiman D.I."/>
            <person name="Hepburn T.A."/>
            <person name="Howarth C."/>
            <person name="Jen D."/>
            <person name="Larson L."/>
            <person name="Lewis B."/>
            <person name="Mehta T."/>
            <person name="Park D."/>
            <person name="Pearson M."/>
            <person name="Roberts A."/>
            <person name="Saif S."/>
            <person name="Shea T.D."/>
            <person name="Shenoy N."/>
            <person name="Sisk P."/>
            <person name="Stolte C."/>
            <person name="Sykes S."/>
            <person name="Walk T."/>
            <person name="White J."/>
            <person name="Yandava C."/>
            <person name="Klein B."/>
            <person name="McEwen J.G."/>
            <person name="Puccia R."/>
            <person name="Goldman G.H."/>
            <person name="Felipe M.S."/>
            <person name="Nino-Vega G."/>
            <person name="San-Blas G."/>
            <person name="Taylor J.W."/>
            <person name="Mendoza L."/>
            <person name="Galagan J.E."/>
            <person name="Nusbaum C."/>
            <person name="Birren B.W."/>
        </authorList>
    </citation>
    <scope>NUCLEOTIDE SEQUENCE [LARGE SCALE GENOMIC DNA]</scope>
    <source>
        <strain evidence="5">H143</strain>
    </source>
</reference>
<proteinExistence type="predicted"/>
<evidence type="ECO:0000256" key="2">
    <source>
        <dbReference type="ARBA" id="ARBA00022840"/>
    </source>
</evidence>
<dbReference type="GO" id="GO:0004674">
    <property type="term" value="F:protein serine/threonine kinase activity"/>
    <property type="evidence" value="ECO:0007669"/>
    <property type="project" value="TreeGrafter"/>
</dbReference>
<dbReference type="InterPro" id="IPR000719">
    <property type="entry name" value="Prot_kinase_dom"/>
</dbReference>
<dbReference type="EMBL" id="GG692424">
    <property type="protein sequence ID" value="EER40893.1"/>
    <property type="molecule type" value="Genomic_DNA"/>
</dbReference>
<dbReference type="GO" id="GO:0035556">
    <property type="term" value="P:intracellular signal transduction"/>
    <property type="evidence" value="ECO:0007669"/>
    <property type="project" value="TreeGrafter"/>
</dbReference>
<evidence type="ECO:0000256" key="1">
    <source>
        <dbReference type="ARBA" id="ARBA00022741"/>
    </source>
</evidence>